<dbReference type="EMBL" id="MHCH01000025">
    <property type="protein sequence ID" value="OGY17445.1"/>
    <property type="molecule type" value="Genomic_DNA"/>
</dbReference>
<proteinExistence type="predicted"/>
<comment type="caution">
    <text evidence="1">The sequence shown here is derived from an EMBL/GenBank/DDBJ whole genome shotgun (WGS) entry which is preliminary data.</text>
</comment>
<gene>
    <name evidence="1" type="ORF">A2784_02740</name>
</gene>
<reference evidence="1 2" key="1">
    <citation type="journal article" date="2016" name="Nat. Commun.">
        <title>Thousands of microbial genomes shed light on interconnected biogeochemical processes in an aquifer system.</title>
        <authorList>
            <person name="Anantharaman K."/>
            <person name="Brown C.T."/>
            <person name="Hug L.A."/>
            <person name="Sharon I."/>
            <person name="Castelle C.J."/>
            <person name="Probst A.J."/>
            <person name="Thomas B.C."/>
            <person name="Singh A."/>
            <person name="Wilkins M.J."/>
            <person name="Karaoz U."/>
            <person name="Brodie E.L."/>
            <person name="Williams K.H."/>
            <person name="Hubbard S.S."/>
            <person name="Banfield J.F."/>
        </authorList>
    </citation>
    <scope>NUCLEOTIDE SEQUENCE [LARGE SCALE GENOMIC DNA]</scope>
</reference>
<evidence type="ECO:0000313" key="2">
    <source>
        <dbReference type="Proteomes" id="UP000177324"/>
    </source>
</evidence>
<dbReference type="AlphaFoldDB" id="A0A1G1VPY4"/>
<sequence>MRDRLVQTYEQFAAHIEAETDKARQAAPVEVMALLDKTSVGCVDGLTKKGEWNPPGGLVFLYNETDREGMRLLELYVAQRHGKGGELAAHLRCGYMAVVMGKLTAAEHKQLILQAMVEVKRLNEKYGANFKTVIEFQGSAAAYMTG</sequence>
<accession>A0A1G1VPY4</accession>
<dbReference type="Proteomes" id="UP000177324">
    <property type="component" value="Unassembled WGS sequence"/>
</dbReference>
<protein>
    <submittedName>
        <fullName evidence="1">Uncharacterized protein</fullName>
    </submittedName>
</protein>
<evidence type="ECO:0000313" key="1">
    <source>
        <dbReference type="EMBL" id="OGY17445.1"/>
    </source>
</evidence>
<name>A0A1G1VPY4_9BACT</name>
<organism evidence="1 2">
    <name type="scientific">Candidatus Chisholmbacteria bacterium RIFCSPHIGHO2_01_FULL_48_12</name>
    <dbReference type="NCBI Taxonomy" id="1797589"/>
    <lineage>
        <taxon>Bacteria</taxon>
        <taxon>Candidatus Chisholmiibacteriota</taxon>
    </lineage>
</organism>